<gene>
    <name evidence="4" type="ORF">Cvel_3631</name>
</gene>
<protein>
    <recommendedName>
        <fullName evidence="5">Transmembrane protein</fullName>
    </recommendedName>
</protein>
<feature type="transmembrane region" description="Helical" evidence="3">
    <location>
        <begin position="103"/>
        <end position="125"/>
    </location>
</feature>
<feature type="coiled-coil region" evidence="1">
    <location>
        <begin position="409"/>
        <end position="436"/>
    </location>
</feature>
<keyword evidence="3" id="KW-0812">Transmembrane</keyword>
<feature type="compositionally biased region" description="Polar residues" evidence="2">
    <location>
        <begin position="501"/>
        <end position="513"/>
    </location>
</feature>
<feature type="compositionally biased region" description="Low complexity" evidence="2">
    <location>
        <begin position="649"/>
        <end position="663"/>
    </location>
</feature>
<dbReference type="VEuPathDB" id="CryptoDB:Cvel_3631"/>
<feature type="region of interest" description="Disordered" evidence="2">
    <location>
        <begin position="644"/>
        <end position="663"/>
    </location>
</feature>
<organism evidence="4">
    <name type="scientific">Chromera velia CCMP2878</name>
    <dbReference type="NCBI Taxonomy" id="1169474"/>
    <lineage>
        <taxon>Eukaryota</taxon>
        <taxon>Sar</taxon>
        <taxon>Alveolata</taxon>
        <taxon>Colpodellida</taxon>
        <taxon>Chromeraceae</taxon>
        <taxon>Chromera</taxon>
    </lineage>
</organism>
<feature type="transmembrane region" description="Helical" evidence="3">
    <location>
        <begin position="50"/>
        <end position="68"/>
    </location>
</feature>
<name>A0A0G4FQC2_9ALVE</name>
<feature type="compositionally biased region" description="Low complexity" evidence="2">
    <location>
        <begin position="438"/>
        <end position="465"/>
    </location>
</feature>
<evidence type="ECO:0000313" key="4">
    <source>
        <dbReference type="EMBL" id="CEM16635.1"/>
    </source>
</evidence>
<feature type="compositionally biased region" description="Low complexity" evidence="2">
    <location>
        <begin position="592"/>
        <end position="603"/>
    </location>
</feature>
<evidence type="ECO:0000256" key="3">
    <source>
        <dbReference type="SAM" id="Phobius"/>
    </source>
</evidence>
<keyword evidence="3" id="KW-0472">Membrane</keyword>
<dbReference type="EMBL" id="CDMZ01000550">
    <property type="protein sequence ID" value="CEM16635.1"/>
    <property type="molecule type" value="Genomic_DNA"/>
</dbReference>
<evidence type="ECO:0000256" key="2">
    <source>
        <dbReference type="SAM" id="MobiDB-lite"/>
    </source>
</evidence>
<feature type="region of interest" description="Disordered" evidence="2">
    <location>
        <begin position="436"/>
        <end position="574"/>
    </location>
</feature>
<keyword evidence="1" id="KW-0175">Coiled coil</keyword>
<feature type="compositionally biased region" description="Low complexity" evidence="2">
    <location>
        <begin position="553"/>
        <end position="562"/>
    </location>
</feature>
<feature type="transmembrane region" description="Helical" evidence="3">
    <location>
        <begin position="258"/>
        <end position="278"/>
    </location>
</feature>
<feature type="region of interest" description="Disordered" evidence="2">
    <location>
        <begin position="1"/>
        <end position="38"/>
    </location>
</feature>
<feature type="transmembrane region" description="Helical" evidence="3">
    <location>
        <begin position="155"/>
        <end position="175"/>
    </location>
</feature>
<proteinExistence type="predicted"/>
<evidence type="ECO:0008006" key="5">
    <source>
        <dbReference type="Google" id="ProtNLM"/>
    </source>
</evidence>
<feature type="transmembrane region" description="Helical" evidence="3">
    <location>
        <begin position="226"/>
        <end position="246"/>
    </location>
</feature>
<feature type="transmembrane region" description="Helical" evidence="3">
    <location>
        <begin position="195"/>
        <end position="214"/>
    </location>
</feature>
<feature type="compositionally biased region" description="Acidic residues" evidence="2">
    <location>
        <begin position="488"/>
        <end position="499"/>
    </location>
</feature>
<keyword evidence="3" id="KW-1133">Transmembrane helix</keyword>
<dbReference type="AlphaFoldDB" id="A0A0G4FQC2"/>
<sequence length="702" mass="75598">MTSSSSSMVHRRKGKAERYSTEEAVALSSPSSSGCPHAERESCLRQIKHNITYLSAFIATSIAIAFFSSNSSLNHSSGVSGEVETQADLLGGESTLQALRKGAAVFSFCLFAMAMMDVFPLIVTAETHRHRATFKQSNSSLSSHLKDLTAQARGFTASLLGTKVVSAAVFGFFGSDLFFFPAEGGVSLLLHPLRTAEWAVSGGAVMLVLGRCALGSKSSSPVSKRVKSQSVWTTVVTFLVPLALHWGTGTGSQVMRCVLSFAAALLALLSALLCVGLIRAVSTADEQRWAYSGSSGLGLTSRQRSVLVYVKSFLLATSPLANIARVLTVLVTGRAPVVGFRLFSLAEGQMALLAMDAALKTAQTALLLFGTSCIAEVLSRPQTEGGSLSGGSRQTEGGAFVFPEVVELDSNLRDQLEALRKRNNELRQQKIRRLMEWSQQQKASSQPPSPSGSGSLSEQESGVAEAEAEGGRNESRRMWLMSSVKEEEKEEGEKAEEENQVAVTTELSSSSANAVADSPTLIFPSTSPPPEERKSHRDRLRLKQQQQITRLATETPSDTDSNPSPPPKSPTGSEQTYMLFETRPLVGDPLPSTCSTMSMSMSETDSDDSVSTDDSGWQVEAQAEAAASEALEVCQRKATHFRARRLQHKPSTTTSASPSADAKSCYKNSLLRSRFQNEEVPEAVLRFVTEQYAKQDYPLVSL</sequence>
<feature type="compositionally biased region" description="Polar residues" evidence="2">
    <location>
        <begin position="543"/>
        <end position="552"/>
    </location>
</feature>
<feature type="region of interest" description="Disordered" evidence="2">
    <location>
        <begin position="586"/>
        <end position="615"/>
    </location>
</feature>
<evidence type="ECO:0000256" key="1">
    <source>
        <dbReference type="SAM" id="Coils"/>
    </source>
</evidence>
<accession>A0A0G4FQC2</accession>
<reference evidence="4" key="1">
    <citation type="submission" date="2014-11" db="EMBL/GenBank/DDBJ databases">
        <authorList>
            <person name="Otto D Thomas"/>
            <person name="Naeem Raeece"/>
        </authorList>
    </citation>
    <scope>NUCLEOTIDE SEQUENCE</scope>
</reference>